<keyword evidence="12" id="KW-0238">DNA-binding</keyword>
<evidence type="ECO:0000313" key="20">
    <source>
        <dbReference type="Proteomes" id="UP001418222"/>
    </source>
</evidence>
<dbReference type="GO" id="GO:1904430">
    <property type="term" value="P:negative regulation of t-circle formation"/>
    <property type="evidence" value="ECO:0007669"/>
    <property type="project" value="TreeGrafter"/>
</dbReference>
<organism evidence="19 20">
    <name type="scientific">Platanthera zijinensis</name>
    <dbReference type="NCBI Taxonomy" id="2320716"/>
    <lineage>
        <taxon>Eukaryota</taxon>
        <taxon>Viridiplantae</taxon>
        <taxon>Streptophyta</taxon>
        <taxon>Embryophyta</taxon>
        <taxon>Tracheophyta</taxon>
        <taxon>Spermatophyta</taxon>
        <taxon>Magnoliopsida</taxon>
        <taxon>Liliopsida</taxon>
        <taxon>Asparagales</taxon>
        <taxon>Orchidaceae</taxon>
        <taxon>Orchidoideae</taxon>
        <taxon>Orchideae</taxon>
        <taxon>Orchidinae</taxon>
        <taxon>Platanthera</taxon>
    </lineage>
</organism>
<evidence type="ECO:0000256" key="4">
    <source>
        <dbReference type="ARBA" id="ARBA00022723"/>
    </source>
</evidence>
<evidence type="ECO:0000256" key="1">
    <source>
        <dbReference type="ARBA" id="ARBA00004123"/>
    </source>
</evidence>
<dbReference type="GO" id="GO:0010569">
    <property type="term" value="P:regulation of double-strand break repair via homologous recombination"/>
    <property type="evidence" value="ECO:0007669"/>
    <property type="project" value="TreeGrafter"/>
</dbReference>
<keyword evidence="10" id="KW-0408">Iron</keyword>
<dbReference type="Gene3D" id="1.20.1160.20">
    <property type="match status" value="1"/>
</dbReference>
<dbReference type="PANTHER" id="PTHR11472">
    <property type="entry name" value="DNA REPAIR DEAD HELICASE RAD3/XP-D SUBFAMILY MEMBER"/>
    <property type="match status" value="1"/>
</dbReference>
<gene>
    <name evidence="19" type="ORF">KSP39_PZI001287</name>
</gene>
<keyword evidence="5" id="KW-0547">Nucleotide-binding</keyword>
<evidence type="ECO:0000256" key="14">
    <source>
        <dbReference type="ARBA" id="ARBA00023235"/>
    </source>
</evidence>
<keyword evidence="7" id="KW-0378">Hydrolase</keyword>
<comment type="catalytic activity">
    <reaction evidence="16">
        <text>ATP + H2O = ADP + phosphate + H(+)</text>
        <dbReference type="Rhea" id="RHEA:13065"/>
        <dbReference type="ChEBI" id="CHEBI:15377"/>
        <dbReference type="ChEBI" id="CHEBI:15378"/>
        <dbReference type="ChEBI" id="CHEBI:30616"/>
        <dbReference type="ChEBI" id="CHEBI:43474"/>
        <dbReference type="ChEBI" id="CHEBI:456216"/>
    </reaction>
</comment>
<dbReference type="InterPro" id="IPR013020">
    <property type="entry name" value="Rad3/Chl1-like"/>
</dbReference>
<dbReference type="Pfam" id="PF06733">
    <property type="entry name" value="DEAD_2"/>
    <property type="match status" value="1"/>
</dbReference>
<keyword evidence="9" id="KW-0067">ATP-binding</keyword>
<feature type="domain" description="Helicase ATP-binding" evidence="18">
    <location>
        <begin position="7"/>
        <end position="293"/>
    </location>
</feature>
<dbReference type="AlphaFoldDB" id="A0AAP0C4C0"/>
<dbReference type="GO" id="GO:0016818">
    <property type="term" value="F:hydrolase activity, acting on acid anhydrides, in phosphorus-containing anhydrides"/>
    <property type="evidence" value="ECO:0007669"/>
    <property type="project" value="InterPro"/>
</dbReference>
<comment type="similarity">
    <text evidence="2">Belongs to the helicase family. RAD3/XPD subfamily.</text>
</comment>
<keyword evidence="20" id="KW-1185">Reference proteome</keyword>
<keyword evidence="8" id="KW-0347">Helicase</keyword>
<dbReference type="SMART" id="SM00488">
    <property type="entry name" value="DEXDc2"/>
    <property type="match status" value="1"/>
</dbReference>
<dbReference type="Pfam" id="PF23109">
    <property type="entry name" value="ARCH_RTEL1"/>
    <property type="match status" value="1"/>
</dbReference>
<accession>A0AAP0C4C0</accession>
<evidence type="ECO:0000256" key="5">
    <source>
        <dbReference type="ARBA" id="ARBA00022741"/>
    </source>
</evidence>
<reference evidence="19 20" key="1">
    <citation type="journal article" date="2022" name="Nat. Plants">
        <title>Genomes of leafy and leafless Platanthera orchids illuminate the evolution of mycoheterotrophy.</title>
        <authorList>
            <person name="Li M.H."/>
            <person name="Liu K.W."/>
            <person name="Li Z."/>
            <person name="Lu H.C."/>
            <person name="Ye Q.L."/>
            <person name="Zhang D."/>
            <person name="Wang J.Y."/>
            <person name="Li Y.F."/>
            <person name="Zhong Z.M."/>
            <person name="Liu X."/>
            <person name="Yu X."/>
            <person name="Liu D.K."/>
            <person name="Tu X.D."/>
            <person name="Liu B."/>
            <person name="Hao Y."/>
            <person name="Liao X.Y."/>
            <person name="Jiang Y.T."/>
            <person name="Sun W.H."/>
            <person name="Chen J."/>
            <person name="Chen Y.Q."/>
            <person name="Ai Y."/>
            <person name="Zhai J.W."/>
            <person name="Wu S.S."/>
            <person name="Zhou Z."/>
            <person name="Hsiao Y.Y."/>
            <person name="Wu W.L."/>
            <person name="Chen Y.Y."/>
            <person name="Lin Y.F."/>
            <person name="Hsu J.L."/>
            <person name="Li C.Y."/>
            <person name="Wang Z.W."/>
            <person name="Zhao X."/>
            <person name="Zhong W.Y."/>
            <person name="Ma X.K."/>
            <person name="Ma L."/>
            <person name="Huang J."/>
            <person name="Chen G.Z."/>
            <person name="Huang M.Z."/>
            <person name="Huang L."/>
            <person name="Peng D.H."/>
            <person name="Luo Y.B."/>
            <person name="Zou S.Q."/>
            <person name="Chen S.P."/>
            <person name="Lan S."/>
            <person name="Tsai W.C."/>
            <person name="Van de Peer Y."/>
            <person name="Liu Z.J."/>
        </authorList>
    </citation>
    <scope>NUCLEOTIDE SEQUENCE [LARGE SCALE GENOMIC DNA]</scope>
    <source>
        <strain evidence="19">Lor287</strain>
    </source>
</reference>
<keyword evidence="14" id="KW-0413">Isomerase</keyword>
<evidence type="ECO:0000313" key="19">
    <source>
        <dbReference type="EMBL" id="KAK8957727.1"/>
    </source>
</evidence>
<dbReference type="InterPro" id="IPR057498">
    <property type="entry name" value="Rtel1_ARCH"/>
</dbReference>
<comment type="caution">
    <text evidence="19">The sequence shown here is derived from an EMBL/GenBank/DDBJ whole genome shotgun (WGS) entry which is preliminary data.</text>
</comment>
<dbReference type="GO" id="GO:0070182">
    <property type="term" value="F:DNA polymerase binding"/>
    <property type="evidence" value="ECO:0007669"/>
    <property type="project" value="TreeGrafter"/>
</dbReference>
<dbReference type="GO" id="GO:0051539">
    <property type="term" value="F:4 iron, 4 sulfur cluster binding"/>
    <property type="evidence" value="ECO:0007669"/>
    <property type="project" value="UniProtKB-KW"/>
</dbReference>
<evidence type="ECO:0000256" key="11">
    <source>
        <dbReference type="ARBA" id="ARBA00023014"/>
    </source>
</evidence>
<keyword evidence="11" id="KW-0411">Iron-sulfur</keyword>
<dbReference type="GO" id="GO:0003678">
    <property type="term" value="F:DNA helicase activity"/>
    <property type="evidence" value="ECO:0007669"/>
    <property type="project" value="InterPro"/>
</dbReference>
<dbReference type="EMBL" id="JBBWWQ010000001">
    <property type="protein sequence ID" value="KAK8957727.1"/>
    <property type="molecule type" value="Genomic_DNA"/>
</dbReference>
<evidence type="ECO:0000259" key="18">
    <source>
        <dbReference type="PROSITE" id="PS51193"/>
    </source>
</evidence>
<evidence type="ECO:0000256" key="3">
    <source>
        <dbReference type="ARBA" id="ARBA00022485"/>
    </source>
</evidence>
<dbReference type="Gene3D" id="3.40.50.300">
    <property type="entry name" value="P-loop containing nucleotide triphosphate hydrolases"/>
    <property type="match status" value="2"/>
</dbReference>
<comment type="subcellular location">
    <subcellularLocation>
        <location evidence="1">Nucleus</location>
    </subcellularLocation>
</comment>
<evidence type="ECO:0000256" key="15">
    <source>
        <dbReference type="ARBA" id="ARBA00023242"/>
    </source>
</evidence>
<sequence>MPIYKIKGIDVDFPYEAYDCQLVYMEKVLQSLMESCNALLESPTGTGKTLCLLCATLAWRKTLGNFSVGVDGDNNSFSGSQMPRSQSRDVPKSRFPVIIYSSRTHSQLKQVIQELRATNYRPRMGILGSREQMCIHDDVTQLRGRVQNMACHSLCKKRKCIYHLNASDFMKKHQELGNEPFDIEDLVKIGRTKDTCPYYISRELHKVVDILFAPYNYLIDHGNRSSLSGISWSNAVLLFDEAHNMDSICADAASFDLPASFLTACITEAKECIDLSLQKRALEKANDKQHDPETYSILKGNTSQGGLQRKSNISCRLESIGNILKTIFRDGDRSHAKFYRFHVQESLSNVGDYLKGKLSRTLSWWCFNPGLAMEEFAKLGVRSIIFTSGTLSPLDACAQEMSLAFPVRLENPHVVSPDQVWVGVLSSGPSGYSLNSSYRTRDSLEYKQELGNTIVNFSRIVPDGLLVFFPSYYLMDQCIECWKNMGHARSSNCITIWERICKHKQPVIEPKQSTLFPNAIEDFEAKLRDKTTSGAIFFAVCRGKVSEGLDFANQSGRGVMITGMPFSMRTDPKVRLKREYMDQQAILRMKDSKDVLTGENWYVQQAARAVNQAIGRVIRHRHDYGAIILCDERFAQQNYQCQISFWLRPYVKCYPKFGDAVYKITKFFRERGTPIPQKPKLIGSLASEKIVMDDRPIFTSNFLSCSSPSIKHIPSEIPATLFAVSKEKVHSQLRQIIPANHSNLFFKQNQNFSTSNKRGKLCFSIADETDEDSINHENEVVDLTTDTSDDKRMRPDDVLTPCLVKLPKVPKLINQVPNCTSVDPENCCKQSILSSCSRLEAENFDIEKRVGNIVSSIDICKDQAATSVANENSVLKKIGQTCLSTHGKELSRGSSFLSQVQGKLTSEEYNEFVSLMRALKSKAAKITSVLDSIMILFSSPGRLFLLKGFKEFVPQKYQSLYEQHLKAHHVAADGN</sequence>
<dbReference type="InterPro" id="IPR006554">
    <property type="entry name" value="Helicase-like_DEXD_c2"/>
</dbReference>
<evidence type="ECO:0000256" key="10">
    <source>
        <dbReference type="ARBA" id="ARBA00023004"/>
    </source>
</evidence>
<dbReference type="GO" id="GO:0045910">
    <property type="term" value="P:negative regulation of DNA recombination"/>
    <property type="evidence" value="ECO:0007669"/>
    <property type="project" value="TreeGrafter"/>
</dbReference>
<keyword evidence="6" id="KW-0227">DNA damage</keyword>
<dbReference type="InterPro" id="IPR010614">
    <property type="entry name" value="RAD3-like_helicase_DEAD"/>
</dbReference>
<dbReference type="Proteomes" id="UP001418222">
    <property type="component" value="Unassembled WGS sequence"/>
</dbReference>
<evidence type="ECO:0000256" key="12">
    <source>
        <dbReference type="ARBA" id="ARBA00023125"/>
    </source>
</evidence>
<keyword evidence="3" id="KW-0004">4Fe-4S</keyword>
<dbReference type="PANTHER" id="PTHR11472:SF34">
    <property type="entry name" value="REGULATOR OF TELOMERE ELONGATION HELICASE 1"/>
    <property type="match status" value="1"/>
</dbReference>
<evidence type="ECO:0000256" key="16">
    <source>
        <dbReference type="ARBA" id="ARBA00049360"/>
    </source>
</evidence>
<keyword evidence="13" id="KW-0234">DNA repair</keyword>
<dbReference type="GO" id="GO:0003677">
    <property type="term" value="F:DNA binding"/>
    <property type="evidence" value="ECO:0007669"/>
    <property type="project" value="UniProtKB-KW"/>
</dbReference>
<evidence type="ECO:0000256" key="7">
    <source>
        <dbReference type="ARBA" id="ARBA00022801"/>
    </source>
</evidence>
<evidence type="ECO:0000256" key="8">
    <source>
        <dbReference type="ARBA" id="ARBA00022806"/>
    </source>
</evidence>
<dbReference type="GO" id="GO:0090657">
    <property type="term" value="P:telomeric loop disassembly"/>
    <property type="evidence" value="ECO:0007669"/>
    <property type="project" value="TreeGrafter"/>
</dbReference>
<keyword evidence="4" id="KW-0479">Metal-binding</keyword>
<evidence type="ECO:0000256" key="2">
    <source>
        <dbReference type="ARBA" id="ARBA00009146"/>
    </source>
</evidence>
<dbReference type="GO" id="GO:0046872">
    <property type="term" value="F:metal ion binding"/>
    <property type="evidence" value="ECO:0007669"/>
    <property type="project" value="UniProtKB-KW"/>
</dbReference>
<protein>
    <recommendedName>
        <fullName evidence="17">Regulator of telomere elongation helicase 1 homolog</fullName>
    </recommendedName>
</protein>
<dbReference type="InterPro" id="IPR006555">
    <property type="entry name" value="ATP-dep_Helicase_C"/>
</dbReference>
<evidence type="ECO:0000256" key="17">
    <source>
        <dbReference type="ARBA" id="ARBA00073810"/>
    </source>
</evidence>
<dbReference type="SUPFAM" id="SSF52540">
    <property type="entry name" value="P-loop containing nucleoside triphosphate hydrolases"/>
    <property type="match status" value="1"/>
</dbReference>
<dbReference type="CDD" id="cd18788">
    <property type="entry name" value="SF2_C_XPD"/>
    <property type="match status" value="1"/>
</dbReference>
<dbReference type="GO" id="GO:0005524">
    <property type="term" value="F:ATP binding"/>
    <property type="evidence" value="ECO:0007669"/>
    <property type="project" value="UniProtKB-KW"/>
</dbReference>
<dbReference type="InterPro" id="IPR045028">
    <property type="entry name" value="DinG/Rad3-like"/>
</dbReference>
<proteinExistence type="inferred from homology"/>
<dbReference type="NCBIfam" id="TIGR00604">
    <property type="entry name" value="rad3"/>
    <property type="match status" value="1"/>
</dbReference>
<evidence type="ECO:0000256" key="9">
    <source>
        <dbReference type="ARBA" id="ARBA00022840"/>
    </source>
</evidence>
<dbReference type="InterPro" id="IPR014013">
    <property type="entry name" value="Helic_SF1/SF2_ATP-bd_DinG/Rad3"/>
</dbReference>
<dbReference type="GO" id="GO:0006281">
    <property type="term" value="P:DNA repair"/>
    <property type="evidence" value="ECO:0007669"/>
    <property type="project" value="UniProtKB-KW"/>
</dbReference>
<dbReference type="Pfam" id="PF13307">
    <property type="entry name" value="Helicase_C_2"/>
    <property type="match status" value="1"/>
</dbReference>
<dbReference type="PROSITE" id="PS51193">
    <property type="entry name" value="HELICASE_ATP_BIND_2"/>
    <property type="match status" value="1"/>
</dbReference>
<dbReference type="FunFam" id="3.40.50.300:FF:000431">
    <property type="entry name" value="Regulator of telomere elongation helicase 1"/>
    <property type="match status" value="1"/>
</dbReference>
<evidence type="ECO:0000256" key="13">
    <source>
        <dbReference type="ARBA" id="ARBA00023204"/>
    </source>
</evidence>
<evidence type="ECO:0000256" key="6">
    <source>
        <dbReference type="ARBA" id="ARBA00022763"/>
    </source>
</evidence>
<dbReference type="GO" id="GO:0005634">
    <property type="term" value="C:nucleus"/>
    <property type="evidence" value="ECO:0007669"/>
    <property type="project" value="UniProtKB-SubCell"/>
</dbReference>
<dbReference type="InterPro" id="IPR027417">
    <property type="entry name" value="P-loop_NTPase"/>
</dbReference>
<dbReference type="Pfam" id="PF23116">
    <property type="entry name" value="HHD_RTEL1"/>
    <property type="match status" value="1"/>
</dbReference>
<name>A0AAP0C4C0_9ASPA</name>
<keyword evidence="15" id="KW-0539">Nucleus</keyword>
<dbReference type="SMART" id="SM00491">
    <property type="entry name" value="HELICc2"/>
    <property type="match status" value="1"/>
</dbReference>